<organism evidence="3 4">
    <name type="scientific">Pseudonocardia sulfidoxydans NBRC 16205</name>
    <dbReference type="NCBI Taxonomy" id="1223511"/>
    <lineage>
        <taxon>Bacteria</taxon>
        <taxon>Bacillati</taxon>
        <taxon>Actinomycetota</taxon>
        <taxon>Actinomycetes</taxon>
        <taxon>Pseudonocardiales</taxon>
        <taxon>Pseudonocardiaceae</taxon>
        <taxon>Pseudonocardia</taxon>
    </lineage>
</organism>
<dbReference type="GO" id="GO:0016705">
    <property type="term" value="F:oxidoreductase activity, acting on paired donors, with incorporation or reduction of molecular oxygen"/>
    <property type="evidence" value="ECO:0007669"/>
    <property type="project" value="InterPro"/>
</dbReference>
<dbReference type="InterPro" id="IPR011251">
    <property type="entry name" value="Luciferase-like_dom"/>
</dbReference>
<dbReference type="Proteomes" id="UP000321685">
    <property type="component" value="Unassembled WGS sequence"/>
</dbReference>
<dbReference type="OrthoDB" id="5729035at2"/>
<dbReference type="NCBIfam" id="TIGR03841">
    <property type="entry name" value="F420_Rv3093c"/>
    <property type="match status" value="1"/>
</dbReference>
<comment type="caution">
    <text evidence="3">The sequence shown here is derived from an EMBL/GenBank/DDBJ whole genome shotgun (WGS) entry which is preliminary data.</text>
</comment>
<evidence type="ECO:0000313" key="4">
    <source>
        <dbReference type="Proteomes" id="UP000321685"/>
    </source>
</evidence>
<evidence type="ECO:0000256" key="1">
    <source>
        <dbReference type="ARBA" id="ARBA00023002"/>
    </source>
</evidence>
<dbReference type="InterPro" id="IPR036661">
    <property type="entry name" value="Luciferase-like_sf"/>
</dbReference>
<feature type="domain" description="Luciferase-like" evidence="2">
    <location>
        <begin position="18"/>
        <end position="295"/>
    </location>
</feature>
<dbReference type="SUPFAM" id="SSF51679">
    <property type="entry name" value="Bacterial luciferase-like"/>
    <property type="match status" value="1"/>
</dbReference>
<protein>
    <submittedName>
        <fullName evidence="3">LLM class F420-dependent oxidoreductase</fullName>
    </submittedName>
</protein>
<keyword evidence="1" id="KW-0560">Oxidoreductase</keyword>
<sequence length="324" mass="33395">MGELSVSLGLWQDRPSIEAVETARAADELGYARLWIGEMATYDAFALAAALPGTIPLVLGPFAVAVRTPVQIAVGAATVAELTGRTVEVAIGSSSPVVVSGWHGRHAPAPARALAETAEVLRTLLDGGRADVDGKVVRTRGYRLRAPAPGGPVTIAAFGPQAVRVAGRYADRMVLNLLPPFVAGRLVAAVRDAAADAGREPPRVAAWVTGAVDPDDEATSRLARAVVGYLGAPGYGEVFTEAGFGDLVRFARTGPSPRELLAAVPPSLAAAVGAIGSADDVRSRIAEYAAAGVDEVCVVPVATDADPAGRRTLTALARKGREWQ</sequence>
<accession>A0A511DUZ2</accession>
<dbReference type="Gene3D" id="3.20.20.30">
    <property type="entry name" value="Luciferase-like domain"/>
    <property type="match status" value="1"/>
</dbReference>
<dbReference type="AlphaFoldDB" id="A0A511DUZ2"/>
<dbReference type="RefSeq" id="WP_147115743.1">
    <property type="nucleotide sequence ID" value="NZ_BJVJ01000123.1"/>
</dbReference>
<dbReference type="InterPro" id="IPR022526">
    <property type="entry name" value="F420_Rv3093c"/>
</dbReference>
<proteinExistence type="predicted"/>
<dbReference type="EMBL" id="BJVJ01000123">
    <property type="protein sequence ID" value="GEL26918.1"/>
    <property type="molecule type" value="Genomic_DNA"/>
</dbReference>
<keyword evidence="4" id="KW-1185">Reference proteome</keyword>
<dbReference type="PANTHER" id="PTHR43244">
    <property type="match status" value="1"/>
</dbReference>
<gene>
    <name evidence="3" type="ORF">PSU4_58720</name>
</gene>
<evidence type="ECO:0000313" key="3">
    <source>
        <dbReference type="EMBL" id="GEL26918.1"/>
    </source>
</evidence>
<dbReference type="PANTHER" id="PTHR43244:SF1">
    <property type="entry name" value="5,10-METHYLENETETRAHYDROMETHANOPTERIN REDUCTASE"/>
    <property type="match status" value="1"/>
</dbReference>
<dbReference type="InterPro" id="IPR050564">
    <property type="entry name" value="F420-G6PD/mer"/>
</dbReference>
<reference evidence="3 4" key="1">
    <citation type="submission" date="2019-07" db="EMBL/GenBank/DDBJ databases">
        <title>Whole genome shotgun sequence of Pseudonocardia sulfidoxydans NBRC 16205.</title>
        <authorList>
            <person name="Hosoyama A."/>
            <person name="Uohara A."/>
            <person name="Ohji S."/>
            <person name="Ichikawa N."/>
        </authorList>
    </citation>
    <scope>NUCLEOTIDE SEQUENCE [LARGE SCALE GENOMIC DNA]</scope>
    <source>
        <strain evidence="3 4">NBRC 16205</strain>
    </source>
</reference>
<name>A0A511DUZ2_9PSEU</name>
<evidence type="ECO:0000259" key="2">
    <source>
        <dbReference type="Pfam" id="PF00296"/>
    </source>
</evidence>
<dbReference type="Pfam" id="PF00296">
    <property type="entry name" value="Bac_luciferase"/>
    <property type="match status" value="1"/>
</dbReference>